<evidence type="ECO:0000313" key="2">
    <source>
        <dbReference type="Proteomes" id="UP000285961"/>
    </source>
</evidence>
<comment type="caution">
    <text evidence="1">The sequence shown here is derived from an EMBL/GenBank/DDBJ whole genome shotgun (WGS) entry which is preliminary data.</text>
</comment>
<dbReference type="EMBL" id="QZKI01000055">
    <property type="protein sequence ID" value="RJP71692.1"/>
    <property type="molecule type" value="Genomic_DNA"/>
</dbReference>
<proteinExistence type="predicted"/>
<dbReference type="AlphaFoldDB" id="A0A419F148"/>
<dbReference type="Proteomes" id="UP000285961">
    <property type="component" value="Unassembled WGS sequence"/>
</dbReference>
<name>A0A419F148_9BACT</name>
<accession>A0A419F148</accession>
<sequence>MSPIVIQCCVCLRVRKGDAWLVVDKPYQVMRDASHTYCPRCMKVWFDLPEKLSRRVSHRR</sequence>
<organism evidence="1 2">
    <name type="scientific">Candidatus Abyssobacteria bacterium SURF_17</name>
    <dbReference type="NCBI Taxonomy" id="2093361"/>
    <lineage>
        <taxon>Bacteria</taxon>
        <taxon>Pseudomonadati</taxon>
        <taxon>Candidatus Hydrogenedentota</taxon>
        <taxon>Candidatus Abyssobacteria</taxon>
    </lineage>
</organism>
<reference evidence="1 2" key="1">
    <citation type="journal article" date="2017" name="ISME J.">
        <title>Energy and carbon metabolisms in a deep terrestrial subsurface fluid microbial community.</title>
        <authorList>
            <person name="Momper L."/>
            <person name="Jungbluth S.P."/>
            <person name="Lee M.D."/>
            <person name="Amend J.P."/>
        </authorList>
    </citation>
    <scope>NUCLEOTIDE SEQUENCE [LARGE SCALE GENOMIC DNA]</scope>
    <source>
        <strain evidence="1">SURF_17</strain>
    </source>
</reference>
<evidence type="ECO:0000313" key="1">
    <source>
        <dbReference type="EMBL" id="RJP71692.1"/>
    </source>
</evidence>
<gene>
    <name evidence="1" type="ORF">C4532_07020</name>
</gene>
<protein>
    <submittedName>
        <fullName evidence="1">Uncharacterized protein</fullName>
    </submittedName>
</protein>